<keyword evidence="2" id="KW-1185">Reference proteome</keyword>
<evidence type="ECO:0000313" key="2">
    <source>
        <dbReference type="Proteomes" id="UP001174909"/>
    </source>
</evidence>
<organism evidence="1 2">
    <name type="scientific">Geodia barretti</name>
    <name type="common">Barrett's horny sponge</name>
    <dbReference type="NCBI Taxonomy" id="519541"/>
    <lineage>
        <taxon>Eukaryota</taxon>
        <taxon>Metazoa</taxon>
        <taxon>Porifera</taxon>
        <taxon>Demospongiae</taxon>
        <taxon>Heteroscleromorpha</taxon>
        <taxon>Tetractinellida</taxon>
        <taxon>Astrophorina</taxon>
        <taxon>Geodiidae</taxon>
        <taxon>Geodia</taxon>
    </lineage>
</organism>
<gene>
    <name evidence="1" type="ORF">GBAR_LOCUS29687</name>
</gene>
<accession>A0AA35TUY3</accession>
<comment type="caution">
    <text evidence="1">The sequence shown here is derived from an EMBL/GenBank/DDBJ whole genome shotgun (WGS) entry which is preliminary data.</text>
</comment>
<evidence type="ECO:0000313" key="1">
    <source>
        <dbReference type="EMBL" id="CAI8054407.1"/>
    </source>
</evidence>
<proteinExistence type="predicted"/>
<dbReference type="Proteomes" id="UP001174909">
    <property type="component" value="Unassembled WGS sequence"/>
</dbReference>
<feature type="non-terminal residue" evidence="1">
    <location>
        <position position="62"/>
    </location>
</feature>
<name>A0AA35TUY3_GEOBA</name>
<reference evidence="1" key="1">
    <citation type="submission" date="2023-03" db="EMBL/GenBank/DDBJ databases">
        <authorList>
            <person name="Steffen K."/>
            <person name="Cardenas P."/>
        </authorList>
    </citation>
    <scope>NUCLEOTIDE SEQUENCE</scope>
</reference>
<sequence length="62" mass="7017">MSTYVGGLDSYLGHVLCAQRLLQPPVISPPELHVLRHHRSSFPLCQLRDNLDGFSDWQVCVN</sequence>
<dbReference type="AlphaFoldDB" id="A0AA35TUY3"/>
<dbReference type="EMBL" id="CASHTH010004173">
    <property type="protein sequence ID" value="CAI8054407.1"/>
    <property type="molecule type" value="Genomic_DNA"/>
</dbReference>
<protein>
    <submittedName>
        <fullName evidence="1">Uncharacterized protein</fullName>
    </submittedName>
</protein>